<evidence type="ECO:0000313" key="1">
    <source>
        <dbReference type="EMBL" id="GFR26016.1"/>
    </source>
</evidence>
<dbReference type="Proteomes" id="UP000887116">
    <property type="component" value="Unassembled WGS sequence"/>
</dbReference>
<dbReference type="AlphaFoldDB" id="A0A8X6K134"/>
<name>A0A8X6K134_TRICU</name>
<reference evidence="1" key="1">
    <citation type="submission" date="2020-07" db="EMBL/GenBank/DDBJ databases">
        <title>Multicomponent nature underlies the extraordinary mechanical properties of spider dragline silk.</title>
        <authorList>
            <person name="Kono N."/>
            <person name="Nakamura H."/>
            <person name="Mori M."/>
            <person name="Yoshida Y."/>
            <person name="Ohtoshi R."/>
            <person name="Malay A.D."/>
            <person name="Moran D.A.P."/>
            <person name="Tomita M."/>
            <person name="Numata K."/>
            <person name="Arakawa K."/>
        </authorList>
    </citation>
    <scope>NUCLEOTIDE SEQUENCE</scope>
</reference>
<gene>
    <name evidence="1" type="ORF">TNCT_687691</name>
</gene>
<protein>
    <submittedName>
        <fullName evidence="1">Uncharacterized protein</fullName>
    </submittedName>
</protein>
<sequence>MPNLVTSGIRQLPDVSPDASVCPEEDGCRVSSHTFETNLASLCLVRLRSVNAFFVAPTRRGVRFRPTTVAGCSSCFAPLKRPSWYQVPEPVAPLVMVRIVIATTRHLSLKFKELMLNTNI</sequence>
<keyword evidence="2" id="KW-1185">Reference proteome</keyword>
<proteinExistence type="predicted"/>
<organism evidence="1 2">
    <name type="scientific">Trichonephila clavata</name>
    <name type="common">Joro spider</name>
    <name type="synonym">Nephila clavata</name>
    <dbReference type="NCBI Taxonomy" id="2740835"/>
    <lineage>
        <taxon>Eukaryota</taxon>
        <taxon>Metazoa</taxon>
        <taxon>Ecdysozoa</taxon>
        <taxon>Arthropoda</taxon>
        <taxon>Chelicerata</taxon>
        <taxon>Arachnida</taxon>
        <taxon>Araneae</taxon>
        <taxon>Araneomorphae</taxon>
        <taxon>Entelegynae</taxon>
        <taxon>Araneoidea</taxon>
        <taxon>Nephilidae</taxon>
        <taxon>Trichonephila</taxon>
    </lineage>
</organism>
<dbReference type="EMBL" id="BMAO01018792">
    <property type="protein sequence ID" value="GFR26016.1"/>
    <property type="molecule type" value="Genomic_DNA"/>
</dbReference>
<evidence type="ECO:0000313" key="2">
    <source>
        <dbReference type="Proteomes" id="UP000887116"/>
    </source>
</evidence>
<accession>A0A8X6K134</accession>
<comment type="caution">
    <text evidence="1">The sequence shown here is derived from an EMBL/GenBank/DDBJ whole genome shotgun (WGS) entry which is preliminary data.</text>
</comment>